<accession>A0AC35TU00</accession>
<sequence length="321" mass="37101">MSNQIGLNIYYSILVLIDTLSSIFYISLLIFLGKRLFEKEKNGAKTFHILFMVVGWMDMLFIVEEYLSFRLPQFGLFETFYMEWFRFTSLPAICFTYSIAQIILTACMSGVIALNRFTAIAMPTKYLEVWCTRNLVASVLIPTTLCAIFFGFFCGAEADYSLSEDDGRMSVFYVNEFDANFIFFTLITAHASILVIIGLLNYGIIHSLKKQIKTTNTQIKTFRIDIILIKYAHVQFFLLLITFTAELLQILSANLQWNEMYNNLMSIYLAVETTMIFFSPFALLILSKDIRNKYFVFMKIKSPIQSSNTIVPRTFVTTRHS</sequence>
<reference evidence="2" key="1">
    <citation type="submission" date="2016-11" db="UniProtKB">
        <authorList>
            <consortium name="WormBaseParasite"/>
        </authorList>
    </citation>
    <scope>IDENTIFICATION</scope>
    <source>
        <strain evidence="2">KR3021</strain>
    </source>
</reference>
<name>A0AC35TU00_9BILA</name>
<evidence type="ECO:0000313" key="1">
    <source>
        <dbReference type="Proteomes" id="UP000095286"/>
    </source>
</evidence>
<dbReference type="WBParaSite" id="RSKR_0000440833.1">
    <property type="protein sequence ID" value="RSKR_0000440833.1"/>
    <property type="gene ID" value="RSKR_0000440833"/>
</dbReference>
<proteinExistence type="predicted"/>
<dbReference type="Proteomes" id="UP000095286">
    <property type="component" value="Unplaced"/>
</dbReference>
<evidence type="ECO:0000313" key="2">
    <source>
        <dbReference type="WBParaSite" id="RSKR_0000440833.1"/>
    </source>
</evidence>
<protein>
    <submittedName>
        <fullName evidence="2">Serpentine receptor class gamma</fullName>
    </submittedName>
</protein>
<organism evidence="1 2">
    <name type="scientific">Rhabditophanes sp. KR3021</name>
    <dbReference type="NCBI Taxonomy" id="114890"/>
    <lineage>
        <taxon>Eukaryota</taxon>
        <taxon>Metazoa</taxon>
        <taxon>Ecdysozoa</taxon>
        <taxon>Nematoda</taxon>
        <taxon>Chromadorea</taxon>
        <taxon>Rhabditida</taxon>
        <taxon>Tylenchina</taxon>
        <taxon>Panagrolaimomorpha</taxon>
        <taxon>Strongyloidoidea</taxon>
        <taxon>Alloionematidae</taxon>
        <taxon>Rhabditophanes</taxon>
    </lineage>
</organism>